<keyword evidence="6" id="KW-1185">Reference proteome</keyword>
<proteinExistence type="predicted"/>
<evidence type="ECO:0000313" key="7">
    <source>
        <dbReference type="Proteomes" id="UP000278036"/>
    </source>
</evidence>
<dbReference type="InParanoid" id="A0A3A9J8S8"/>
<accession>A0A3A9J8S8</accession>
<dbReference type="PANTHER" id="PTHR33498:SF1">
    <property type="entry name" value="TRANSPOSASE FOR INSERTION SEQUENCE ELEMENT IS1557"/>
    <property type="match status" value="1"/>
</dbReference>
<dbReference type="InterPro" id="IPR047951">
    <property type="entry name" value="Transpos_ISL3"/>
</dbReference>
<evidence type="ECO:0000259" key="2">
    <source>
        <dbReference type="Pfam" id="PF01610"/>
    </source>
</evidence>
<dbReference type="EMBL" id="RAQU01000367">
    <property type="protein sequence ID" value="RKK01035.1"/>
    <property type="molecule type" value="Genomic_DNA"/>
</dbReference>
<dbReference type="InterPro" id="IPR029261">
    <property type="entry name" value="Transposase_Znf"/>
</dbReference>
<feature type="region of interest" description="Disordered" evidence="1">
    <location>
        <begin position="275"/>
        <end position="312"/>
    </location>
</feature>
<dbReference type="OrthoDB" id="46712at2"/>
<evidence type="ECO:0000313" key="4">
    <source>
        <dbReference type="EMBL" id="RKK01035.1"/>
    </source>
</evidence>
<evidence type="ECO:0000313" key="5">
    <source>
        <dbReference type="EMBL" id="RMI14374.1"/>
    </source>
</evidence>
<organism evidence="4 7">
    <name type="scientific">Teichococcus wenyumeiae</name>
    <dbReference type="NCBI Taxonomy" id="2478470"/>
    <lineage>
        <taxon>Bacteria</taxon>
        <taxon>Pseudomonadati</taxon>
        <taxon>Pseudomonadota</taxon>
        <taxon>Alphaproteobacteria</taxon>
        <taxon>Acetobacterales</taxon>
        <taxon>Roseomonadaceae</taxon>
        <taxon>Roseomonas</taxon>
    </lineage>
</organism>
<dbReference type="Pfam" id="PF14690">
    <property type="entry name" value="Zn_ribbon_ISL3"/>
    <property type="match status" value="1"/>
</dbReference>
<dbReference type="AlphaFoldDB" id="A0A3A9J8S8"/>
<feature type="region of interest" description="Disordered" evidence="1">
    <location>
        <begin position="377"/>
        <end position="417"/>
    </location>
</feature>
<name>A0A3A9J8S8_9PROT</name>
<evidence type="ECO:0000256" key="1">
    <source>
        <dbReference type="SAM" id="MobiDB-lite"/>
    </source>
</evidence>
<comment type="caution">
    <text evidence="4">The sequence shown here is derived from an EMBL/GenBank/DDBJ whole genome shotgun (WGS) entry which is preliminary data.</text>
</comment>
<dbReference type="Pfam" id="PF01610">
    <property type="entry name" value="DDE_Tnp_ISL3"/>
    <property type="match status" value="1"/>
</dbReference>
<dbReference type="Proteomes" id="UP000278036">
    <property type="component" value="Unassembled WGS sequence"/>
</dbReference>
<sequence>MLKRLLPLIPAGLLVRQILPAPGGLVIVVALRNRAVACPDCGTPSAVVHSRYDHRLQDLPWQGRPATLRIQARRLRCRNRECRRQTFVERLAEGAAGGARRTLPPADLQRHLGLALGGEAGARLAARLAIPVSADTLLRMACRSSPPPEPGPPPRVLGVDDWAWRRGHRYGSILVDLQRNRVLDLLPDRQAETLSHWLRQHPGVEIVARDRASTYADGARQGAPGAVQAADRWHLLRNLGDAVQAVVERHHAMLRRIGREVAADCAIKAAVAVPRQAKPSAAQQRQEAGRARRQARYEEAAHMHAAGASMSDMSRQLNADRKTLRHWLQAGAAPSWPRIPRGSILDRHRTTLEQRWAEGCHNAVRLWRDWPAPAFPAAPRQSGLGPPGSAGAIPQHPWREQPEGRLGNRQHSAAPHGYLEEPVAALC</sequence>
<dbReference type="PANTHER" id="PTHR33498">
    <property type="entry name" value="TRANSPOSASE FOR INSERTION SEQUENCE ELEMENT IS1557"/>
    <property type="match status" value="1"/>
</dbReference>
<dbReference type="Proteomes" id="UP000274097">
    <property type="component" value="Unassembled WGS sequence"/>
</dbReference>
<evidence type="ECO:0000313" key="6">
    <source>
        <dbReference type="Proteomes" id="UP000274097"/>
    </source>
</evidence>
<feature type="domain" description="Transposase IS204/IS1001/IS1096/IS1165 zinc-finger" evidence="3">
    <location>
        <begin position="35"/>
        <end position="79"/>
    </location>
</feature>
<protein>
    <submittedName>
        <fullName evidence="4">ISL3 family transposase</fullName>
    </submittedName>
</protein>
<reference evidence="4 7" key="1">
    <citation type="submission" date="2018-09" db="EMBL/GenBank/DDBJ databases">
        <title>Roseomonas sp. nov., isolated from feces of Tibetan antelopes in the Qinghai-Tibet plateau, China.</title>
        <authorList>
            <person name="Tian Z."/>
        </authorList>
    </citation>
    <scope>NUCLEOTIDE SEQUENCE [LARGE SCALE GENOMIC DNA]</scope>
    <source>
        <strain evidence="5 6">Z23</strain>
        <strain evidence="4 7">Z24</strain>
    </source>
</reference>
<feature type="compositionally biased region" description="Basic and acidic residues" evidence="1">
    <location>
        <begin position="287"/>
        <end position="302"/>
    </location>
</feature>
<feature type="domain" description="Transposase IS204/IS1001/IS1096/IS1165 DDE" evidence="2">
    <location>
        <begin position="157"/>
        <end position="362"/>
    </location>
</feature>
<evidence type="ECO:0000259" key="3">
    <source>
        <dbReference type="Pfam" id="PF14690"/>
    </source>
</evidence>
<dbReference type="EMBL" id="RFLX01000120">
    <property type="protein sequence ID" value="RMI14374.1"/>
    <property type="molecule type" value="Genomic_DNA"/>
</dbReference>
<dbReference type="InterPro" id="IPR002560">
    <property type="entry name" value="Transposase_DDE"/>
</dbReference>
<dbReference type="NCBIfam" id="NF033550">
    <property type="entry name" value="transpos_ISL3"/>
    <property type="match status" value="1"/>
</dbReference>
<gene>
    <name evidence="4" type="ORF">D6Z83_27140</name>
    <name evidence="5" type="ORF">EBE87_28050</name>
</gene>